<dbReference type="EMBL" id="FOGU01000002">
    <property type="protein sequence ID" value="SER64620.1"/>
    <property type="molecule type" value="Genomic_DNA"/>
</dbReference>
<dbReference type="Gene3D" id="1.10.10.10">
    <property type="entry name" value="Winged helix-like DNA-binding domain superfamily/Winged helix DNA-binding domain"/>
    <property type="match status" value="1"/>
</dbReference>
<reference evidence="5 6" key="1">
    <citation type="submission" date="2016-10" db="EMBL/GenBank/DDBJ databases">
        <authorList>
            <person name="de Groot N.N."/>
        </authorList>
    </citation>
    <scope>NUCLEOTIDE SEQUENCE [LARGE SCALE GENOMIC DNA]</scope>
    <source>
        <strain evidence="5 6">DSM 23042</strain>
    </source>
</reference>
<dbReference type="Gene3D" id="1.25.40.10">
    <property type="entry name" value="Tetratricopeptide repeat domain"/>
    <property type="match status" value="1"/>
</dbReference>
<dbReference type="InterPro" id="IPR011990">
    <property type="entry name" value="TPR-like_helical_dom_sf"/>
</dbReference>
<gene>
    <name evidence="5" type="ORF">SAMN04490244_1028</name>
</gene>
<dbReference type="GO" id="GO:0006355">
    <property type="term" value="P:regulation of DNA-templated transcription"/>
    <property type="evidence" value="ECO:0007669"/>
    <property type="project" value="InterPro"/>
</dbReference>
<evidence type="ECO:0000256" key="2">
    <source>
        <dbReference type="PROSITE-ProRule" id="PRU00339"/>
    </source>
</evidence>
<dbReference type="InterPro" id="IPR019734">
    <property type="entry name" value="TPR_rpt"/>
</dbReference>
<dbReference type="PROSITE" id="PS50005">
    <property type="entry name" value="TPR"/>
    <property type="match status" value="1"/>
</dbReference>
<keyword evidence="2" id="KW-0802">TPR repeat</keyword>
<protein>
    <submittedName>
        <fullName evidence="5">Transcriptional regulatory protein, C terminal</fullName>
    </submittedName>
</protein>
<dbReference type="RefSeq" id="WP_092688252.1">
    <property type="nucleotide sequence ID" value="NZ_FOGU01000002.1"/>
</dbReference>
<dbReference type="SMART" id="SM00862">
    <property type="entry name" value="Trans_reg_C"/>
    <property type="match status" value="1"/>
</dbReference>
<accession>A0A1H9QW11</accession>
<feature type="domain" description="OmpR/PhoB-type" evidence="4">
    <location>
        <begin position="1"/>
        <end position="101"/>
    </location>
</feature>
<name>A0A1H9QW11_9RHOB</name>
<feature type="DNA-binding region" description="OmpR/PhoB-type" evidence="3">
    <location>
        <begin position="1"/>
        <end position="101"/>
    </location>
</feature>
<dbReference type="GO" id="GO:0000160">
    <property type="term" value="P:phosphorelay signal transduction system"/>
    <property type="evidence" value="ECO:0007669"/>
    <property type="project" value="InterPro"/>
</dbReference>
<dbReference type="Proteomes" id="UP000198885">
    <property type="component" value="Unassembled WGS sequence"/>
</dbReference>
<evidence type="ECO:0000259" key="4">
    <source>
        <dbReference type="PROSITE" id="PS51755"/>
    </source>
</evidence>
<evidence type="ECO:0000256" key="3">
    <source>
        <dbReference type="PROSITE-ProRule" id="PRU01091"/>
    </source>
</evidence>
<proteinExistence type="predicted"/>
<dbReference type="InterPro" id="IPR016032">
    <property type="entry name" value="Sig_transdc_resp-reg_C-effctor"/>
</dbReference>
<feature type="repeat" description="TPR" evidence="2">
    <location>
        <begin position="368"/>
        <end position="401"/>
    </location>
</feature>
<dbReference type="InterPro" id="IPR001867">
    <property type="entry name" value="OmpR/PhoB-type_DNA-bd"/>
</dbReference>
<dbReference type="SUPFAM" id="SSF46894">
    <property type="entry name" value="C-terminal effector domain of the bipartite response regulators"/>
    <property type="match status" value="1"/>
</dbReference>
<evidence type="ECO:0000256" key="1">
    <source>
        <dbReference type="ARBA" id="ARBA00023125"/>
    </source>
</evidence>
<dbReference type="Pfam" id="PF00486">
    <property type="entry name" value="Trans_reg_C"/>
    <property type="match status" value="1"/>
</dbReference>
<dbReference type="PROSITE" id="PS51755">
    <property type="entry name" value="OMPR_PHOB"/>
    <property type="match status" value="1"/>
</dbReference>
<organism evidence="5 6">
    <name type="scientific">Tranquillimonas rosea</name>
    <dbReference type="NCBI Taxonomy" id="641238"/>
    <lineage>
        <taxon>Bacteria</taxon>
        <taxon>Pseudomonadati</taxon>
        <taxon>Pseudomonadota</taxon>
        <taxon>Alphaproteobacteria</taxon>
        <taxon>Rhodobacterales</taxon>
        <taxon>Roseobacteraceae</taxon>
        <taxon>Tranquillimonas</taxon>
    </lineage>
</organism>
<sequence>MQTRRAGPIDFAPDFSWGRWPSGEEITFTRSERLVLERLVQDAGRVVGRERLLDVLEEAGLESADRNVDFLINRLRRKLSDSARTPTFIRTQYGEGYAWIAAQTPAGADVANAFLAVGPVRGLPEQAGLAACAGDFCDELARRIQLSLVGGREVVVAYDYAPSRMTEGPQFHVEVTFAPGGRGLDAVVALYRDGVRVLHLSRYRVTDTDDRTLPQLRDAAQTVAQEVEGALWRSEAFVDSDLTPSDHSLPVRLHVATSPFAARETWVETRRRLRTVVSSSEDSQSRLLLALNIHSKYVKALTILPEQDFRAQDEDEMERLVLEALPGVQDNPSLVLMAAKLLYFLDRGYRSMALEIAEDAYARSTALASAYVAYGQFRMFEGDIPTALKCYERAMAIQAPEPMDFVKGYVEVLECTTYQAAGDWAGLARALDRLGRAQPEAVKRLSLLFRSPDGRLDTADFDRVLDSLDVATARGKLRWVTYVSGRLFVAPEHRRNVLGGVMSALVSRFGRDVVPQETRAVLRQAETV</sequence>
<dbReference type="STRING" id="641238.SAMN04490244_1028"/>
<keyword evidence="1 3" id="KW-0238">DNA-binding</keyword>
<keyword evidence="6" id="KW-1185">Reference proteome</keyword>
<evidence type="ECO:0000313" key="6">
    <source>
        <dbReference type="Proteomes" id="UP000198885"/>
    </source>
</evidence>
<dbReference type="InterPro" id="IPR036388">
    <property type="entry name" value="WH-like_DNA-bd_sf"/>
</dbReference>
<dbReference type="OrthoDB" id="7794946at2"/>
<evidence type="ECO:0000313" key="5">
    <source>
        <dbReference type="EMBL" id="SER64620.1"/>
    </source>
</evidence>
<dbReference type="CDD" id="cd00383">
    <property type="entry name" value="trans_reg_C"/>
    <property type="match status" value="1"/>
</dbReference>
<dbReference type="GO" id="GO:0003677">
    <property type="term" value="F:DNA binding"/>
    <property type="evidence" value="ECO:0007669"/>
    <property type="project" value="UniProtKB-UniRule"/>
</dbReference>
<dbReference type="AlphaFoldDB" id="A0A1H9QW11"/>